<dbReference type="InterPro" id="IPR053184">
    <property type="entry name" value="FeoA-like"/>
</dbReference>
<organism evidence="3 4">
    <name type="scientific">Coprococcus catus</name>
    <dbReference type="NCBI Taxonomy" id="116085"/>
    <lineage>
        <taxon>Bacteria</taxon>
        <taxon>Bacillati</taxon>
        <taxon>Bacillota</taxon>
        <taxon>Clostridia</taxon>
        <taxon>Lachnospirales</taxon>
        <taxon>Lachnospiraceae</taxon>
        <taxon>Coprococcus</taxon>
    </lineage>
</organism>
<evidence type="ECO:0000259" key="2">
    <source>
        <dbReference type="SMART" id="SM00899"/>
    </source>
</evidence>
<gene>
    <name evidence="3" type="ORF">DW070_00125</name>
</gene>
<dbReference type="EMBL" id="QVEP01000001">
    <property type="protein sequence ID" value="RGB82403.1"/>
    <property type="molecule type" value="Genomic_DNA"/>
</dbReference>
<name>A0A3E2TT75_9FIRM</name>
<dbReference type="Proteomes" id="UP000260773">
    <property type="component" value="Unassembled WGS sequence"/>
</dbReference>
<dbReference type="RefSeq" id="WP_015514919.1">
    <property type="nucleotide sequence ID" value="NZ_JAQDKA010000003.1"/>
</dbReference>
<dbReference type="PANTHER" id="PTHR43151">
    <property type="entry name" value="FEOA FAMILY PROTEIN"/>
    <property type="match status" value="1"/>
</dbReference>
<dbReference type="SMART" id="SM00899">
    <property type="entry name" value="FeoA"/>
    <property type="match status" value="1"/>
</dbReference>
<dbReference type="SUPFAM" id="SSF50037">
    <property type="entry name" value="C-terminal domain of transcriptional repressors"/>
    <property type="match status" value="1"/>
</dbReference>
<comment type="caution">
    <text evidence="3">The sequence shown here is derived from an EMBL/GenBank/DDBJ whole genome shotgun (WGS) entry which is preliminary data.</text>
</comment>
<dbReference type="InterPro" id="IPR008988">
    <property type="entry name" value="Transcriptional_repressor_C"/>
</dbReference>
<dbReference type="InterPro" id="IPR038157">
    <property type="entry name" value="FeoA_core_dom"/>
</dbReference>
<dbReference type="Gene3D" id="2.30.30.90">
    <property type="match status" value="1"/>
</dbReference>
<feature type="domain" description="Ferrous iron transporter FeoA-like" evidence="2">
    <location>
        <begin position="1"/>
        <end position="71"/>
    </location>
</feature>
<dbReference type="PANTHER" id="PTHR43151:SF1">
    <property type="entry name" value="SSR2333 PROTEIN"/>
    <property type="match status" value="1"/>
</dbReference>
<evidence type="ECO:0000313" key="4">
    <source>
        <dbReference type="Proteomes" id="UP000260773"/>
    </source>
</evidence>
<proteinExistence type="predicted"/>
<keyword evidence="1" id="KW-0408">Iron</keyword>
<evidence type="ECO:0000313" key="3">
    <source>
        <dbReference type="EMBL" id="RGB82403.1"/>
    </source>
</evidence>
<dbReference type="AlphaFoldDB" id="A0A3E2TT75"/>
<accession>A0A3E2TT75</accession>
<evidence type="ECO:0000256" key="1">
    <source>
        <dbReference type="ARBA" id="ARBA00023004"/>
    </source>
</evidence>
<protein>
    <submittedName>
        <fullName evidence="3">Ferrous iron transport protein A</fullName>
    </submittedName>
</protein>
<sequence length="72" mass="8212">MPLNLTEFNHFYIISKICGQEKHRHYLETLGFVPGSEVTILSELHGYYIVMVKGSKIGLDKTLAKKIIVYAN</sequence>
<dbReference type="Pfam" id="PF04023">
    <property type="entry name" value="FeoA"/>
    <property type="match status" value="1"/>
</dbReference>
<reference evidence="3 4" key="1">
    <citation type="submission" date="2018-08" db="EMBL/GenBank/DDBJ databases">
        <title>A genome reference for cultivated species of the human gut microbiota.</title>
        <authorList>
            <person name="Zou Y."/>
            <person name="Xue W."/>
            <person name="Luo G."/>
        </authorList>
    </citation>
    <scope>NUCLEOTIDE SEQUENCE [LARGE SCALE GENOMIC DNA]</scope>
    <source>
        <strain evidence="3 4">AF45-17</strain>
    </source>
</reference>
<dbReference type="GO" id="GO:0046914">
    <property type="term" value="F:transition metal ion binding"/>
    <property type="evidence" value="ECO:0007669"/>
    <property type="project" value="InterPro"/>
</dbReference>
<dbReference type="InterPro" id="IPR007167">
    <property type="entry name" value="Fe-transptr_FeoA-like"/>
</dbReference>